<feature type="domain" description="Zn(2)-C6 fungal-type" evidence="4">
    <location>
        <begin position="10"/>
        <end position="40"/>
    </location>
</feature>
<dbReference type="Pfam" id="PF00172">
    <property type="entry name" value="Zn_clus"/>
    <property type="match status" value="1"/>
</dbReference>
<dbReference type="GO" id="GO:0000976">
    <property type="term" value="F:transcription cis-regulatory region binding"/>
    <property type="evidence" value="ECO:0007669"/>
    <property type="project" value="TreeGrafter"/>
</dbReference>
<comment type="subcellular location">
    <subcellularLocation>
        <location evidence="1">Nucleus</location>
    </subcellularLocation>
</comment>
<dbReference type="InterPro" id="IPR021858">
    <property type="entry name" value="Fun_TF"/>
</dbReference>
<dbReference type="CDD" id="cd12148">
    <property type="entry name" value="fungal_TF_MHR"/>
    <property type="match status" value="1"/>
</dbReference>
<evidence type="ECO:0000256" key="1">
    <source>
        <dbReference type="ARBA" id="ARBA00004123"/>
    </source>
</evidence>
<dbReference type="InterPro" id="IPR001138">
    <property type="entry name" value="Zn2Cys6_DnaBD"/>
</dbReference>
<dbReference type="SMART" id="SM00066">
    <property type="entry name" value="GAL4"/>
    <property type="match status" value="1"/>
</dbReference>
<protein>
    <recommendedName>
        <fullName evidence="4">Zn(2)-C6 fungal-type domain-containing protein</fullName>
    </recommendedName>
</protein>
<evidence type="ECO:0000313" key="5">
    <source>
        <dbReference type="EMBL" id="KAF2223978.1"/>
    </source>
</evidence>
<dbReference type="GO" id="GO:0005634">
    <property type="term" value="C:nucleus"/>
    <property type="evidence" value="ECO:0007669"/>
    <property type="project" value="UniProtKB-SubCell"/>
</dbReference>
<dbReference type="GO" id="GO:0000981">
    <property type="term" value="F:DNA-binding transcription factor activity, RNA polymerase II-specific"/>
    <property type="evidence" value="ECO:0007669"/>
    <property type="project" value="InterPro"/>
</dbReference>
<dbReference type="CDD" id="cd00067">
    <property type="entry name" value="GAL4"/>
    <property type="match status" value="1"/>
</dbReference>
<keyword evidence="6" id="KW-1185">Reference proteome</keyword>
<dbReference type="SUPFAM" id="SSF57701">
    <property type="entry name" value="Zn2/Cys6 DNA-binding domain"/>
    <property type="match status" value="1"/>
</dbReference>
<evidence type="ECO:0000256" key="3">
    <source>
        <dbReference type="SAM" id="MobiDB-lite"/>
    </source>
</evidence>
<evidence type="ECO:0000313" key="6">
    <source>
        <dbReference type="Proteomes" id="UP000799538"/>
    </source>
</evidence>
<sequence>MNRGLRSANGCSQCRLGRVKCDERHPKCGRCNKRNTSCAYVKTLKWCTTQTTPRLTKRRKSDVPRGADQRNRPSRSVASGDDHTNVSDPQDWCPTEPIEPTLPVSLSNDLFEQSLDWDPNELSESYPSLYLSNLDQDDNVVSDLTWTLEPYGSDFEIGLGMIDQGALLMEVYFDRVAPIFCCYDGGKNPFYHLIAQAWRSDRRSSDYAPLISATQGLAAVFLMQDSISMRSLAEDLLERTQQQLCRISSVERYDVKHILALSFLGISRMYSQDLTSSLSVLNQLRDILQSETVAPSHGSRDAALRQRDRRFSWGLQLHCEMVFACTDARYRLPSLEAFQSMEWENATSNICPHPFTGVSSEITHRFLQAVLLVKRHRDLSRNQNFCSQKHIAKIQALMFDAAALEAKVTSDCLPDRSCIKSPEDRTTPVEHLIKLAECYRHSTLLLIYRVFPDVLAKRLGHGEADMDTSDTARAVNSHLLSMVLGIIGQLSTIPTESSTTPFQWIILLAASSELRLRNDYVSRLSEMEPSGTQHSISATDPQVLNTALQRGRKEDVIKSREFVIARTEASQKRIPGGRLPRLLHLMKKAWSLLDSGQTGTHWLDLIAD</sequence>
<dbReference type="InterPro" id="IPR036864">
    <property type="entry name" value="Zn2-C6_fun-type_DNA-bd_sf"/>
</dbReference>
<reference evidence="6" key="1">
    <citation type="journal article" date="2020" name="Stud. Mycol.">
        <title>101 Dothideomycetes genomes: A test case for predicting lifestyles and emergence of pathogens.</title>
        <authorList>
            <person name="Haridas S."/>
            <person name="Albert R."/>
            <person name="Binder M."/>
            <person name="Bloem J."/>
            <person name="LaButti K."/>
            <person name="Salamov A."/>
            <person name="Andreopoulos B."/>
            <person name="Baker S."/>
            <person name="Barry K."/>
            <person name="Bills G."/>
            <person name="Bluhm B."/>
            <person name="Cannon C."/>
            <person name="Castanera R."/>
            <person name="Culley D."/>
            <person name="Daum C."/>
            <person name="Ezra D."/>
            <person name="Gonzalez J."/>
            <person name="Henrissat B."/>
            <person name="Kuo A."/>
            <person name="Liang C."/>
            <person name="Lipzen A."/>
            <person name="Lutzoni F."/>
            <person name="Magnuson J."/>
            <person name="Mondo S."/>
            <person name="Nolan M."/>
            <person name="Ohm R."/>
            <person name="Pangilinan J."/>
            <person name="Park H.-J."/>
            <person name="Ramirez L."/>
            <person name="Alfaro M."/>
            <person name="Sun H."/>
            <person name="Tritt A."/>
            <person name="Yoshinaga Y."/>
            <person name="Zwiers L.-H."/>
            <person name="Turgeon B."/>
            <person name="Goodwin S."/>
            <person name="Spatafora J."/>
            <person name="Crous P."/>
            <person name="Grigoriev I."/>
        </authorList>
    </citation>
    <scope>NUCLEOTIDE SEQUENCE [LARGE SCALE GENOMIC DNA]</scope>
    <source>
        <strain evidence="6">CECT 20119</strain>
    </source>
</reference>
<dbReference type="GO" id="GO:0008270">
    <property type="term" value="F:zinc ion binding"/>
    <property type="evidence" value="ECO:0007669"/>
    <property type="project" value="InterPro"/>
</dbReference>
<feature type="region of interest" description="Disordered" evidence="3">
    <location>
        <begin position="55"/>
        <end position="98"/>
    </location>
</feature>
<dbReference type="Gene3D" id="4.10.240.10">
    <property type="entry name" value="Zn(2)-C6 fungal-type DNA-binding domain"/>
    <property type="match status" value="1"/>
</dbReference>
<name>A0A6A6GE93_9PEZI</name>
<evidence type="ECO:0000259" key="4">
    <source>
        <dbReference type="PROSITE" id="PS50048"/>
    </source>
</evidence>
<evidence type="ECO:0000256" key="2">
    <source>
        <dbReference type="ARBA" id="ARBA00023242"/>
    </source>
</evidence>
<gene>
    <name evidence="5" type="ORF">BDZ85DRAFT_95351</name>
</gene>
<dbReference type="PANTHER" id="PTHR37534">
    <property type="entry name" value="TRANSCRIPTIONAL ACTIVATOR PROTEIN UGA3"/>
    <property type="match status" value="1"/>
</dbReference>
<dbReference type="Proteomes" id="UP000799538">
    <property type="component" value="Unassembled WGS sequence"/>
</dbReference>
<keyword evidence="2" id="KW-0539">Nucleus</keyword>
<dbReference type="PANTHER" id="PTHR37534:SF11">
    <property type="entry name" value="ZN(II)2CYS6 TRANSCRIPTION FACTOR (EUROFUNG)"/>
    <property type="match status" value="1"/>
</dbReference>
<proteinExistence type="predicted"/>
<accession>A0A6A6GE93</accession>
<dbReference type="EMBL" id="ML992505">
    <property type="protein sequence ID" value="KAF2223978.1"/>
    <property type="molecule type" value="Genomic_DNA"/>
</dbReference>
<dbReference type="OrthoDB" id="10256055at2759"/>
<dbReference type="GO" id="GO:0045944">
    <property type="term" value="P:positive regulation of transcription by RNA polymerase II"/>
    <property type="evidence" value="ECO:0007669"/>
    <property type="project" value="TreeGrafter"/>
</dbReference>
<dbReference type="AlphaFoldDB" id="A0A6A6GE93"/>
<organism evidence="5 6">
    <name type="scientific">Elsinoe ampelina</name>
    <dbReference type="NCBI Taxonomy" id="302913"/>
    <lineage>
        <taxon>Eukaryota</taxon>
        <taxon>Fungi</taxon>
        <taxon>Dikarya</taxon>
        <taxon>Ascomycota</taxon>
        <taxon>Pezizomycotina</taxon>
        <taxon>Dothideomycetes</taxon>
        <taxon>Dothideomycetidae</taxon>
        <taxon>Myriangiales</taxon>
        <taxon>Elsinoaceae</taxon>
        <taxon>Elsinoe</taxon>
    </lineage>
</organism>
<feature type="compositionally biased region" description="Basic and acidic residues" evidence="3">
    <location>
        <begin position="61"/>
        <end position="71"/>
    </location>
</feature>
<dbReference type="PROSITE" id="PS50048">
    <property type="entry name" value="ZN2_CY6_FUNGAL_2"/>
    <property type="match status" value="1"/>
</dbReference>
<dbReference type="PROSITE" id="PS00463">
    <property type="entry name" value="ZN2_CY6_FUNGAL_1"/>
    <property type="match status" value="1"/>
</dbReference>
<dbReference type="Pfam" id="PF11951">
    <property type="entry name" value="Fungal_trans_2"/>
    <property type="match status" value="1"/>
</dbReference>